<dbReference type="RefSeq" id="WP_210848706.1">
    <property type="nucleotide sequence ID" value="NZ_JAGKLY010000006.1"/>
</dbReference>
<proteinExistence type="predicted"/>
<name>A0A8I2DBG0_9GAMM</name>
<sequence length="63" mass="7364">MNTLNSQQFKYSLSGESVTKFRASTMKELTPQQRLERLEKKFNTVVYFALALLVTLFLTLFIK</sequence>
<gene>
    <name evidence="2" type="ORF">J7T18_14720</name>
</gene>
<dbReference type="Proteomes" id="UP000674270">
    <property type="component" value="Unassembled WGS sequence"/>
</dbReference>
<organism evidence="2 3">
    <name type="scientific">Providencia huaxiensis</name>
    <dbReference type="NCBI Taxonomy" id="2027290"/>
    <lineage>
        <taxon>Bacteria</taxon>
        <taxon>Pseudomonadati</taxon>
        <taxon>Pseudomonadota</taxon>
        <taxon>Gammaproteobacteria</taxon>
        <taxon>Enterobacterales</taxon>
        <taxon>Morganellaceae</taxon>
        <taxon>Providencia</taxon>
    </lineage>
</organism>
<feature type="transmembrane region" description="Helical" evidence="1">
    <location>
        <begin position="44"/>
        <end position="62"/>
    </location>
</feature>
<reference evidence="2" key="1">
    <citation type="submission" date="2021-03" db="EMBL/GenBank/DDBJ databases">
        <authorList>
            <person name="Stanton E."/>
        </authorList>
    </citation>
    <scope>NUCLEOTIDE SEQUENCE</scope>
    <source>
        <strain evidence="2">2020EL-00113</strain>
    </source>
</reference>
<dbReference type="AlphaFoldDB" id="A0A8I2DBG0"/>
<evidence type="ECO:0000313" key="3">
    <source>
        <dbReference type="Proteomes" id="UP000674270"/>
    </source>
</evidence>
<comment type="caution">
    <text evidence="2">The sequence shown here is derived from an EMBL/GenBank/DDBJ whole genome shotgun (WGS) entry which is preliminary data.</text>
</comment>
<keyword evidence="1" id="KW-0812">Transmembrane</keyword>
<protein>
    <submittedName>
        <fullName evidence="2">Uncharacterized protein</fullName>
    </submittedName>
</protein>
<keyword evidence="1" id="KW-0472">Membrane</keyword>
<keyword evidence="1" id="KW-1133">Transmembrane helix</keyword>
<evidence type="ECO:0000256" key="1">
    <source>
        <dbReference type="SAM" id="Phobius"/>
    </source>
</evidence>
<evidence type="ECO:0000313" key="2">
    <source>
        <dbReference type="EMBL" id="MBQ0269556.1"/>
    </source>
</evidence>
<dbReference type="EMBL" id="JAGKLY010000006">
    <property type="protein sequence ID" value="MBQ0269556.1"/>
    <property type="molecule type" value="Genomic_DNA"/>
</dbReference>
<accession>A0A8I2DBG0</accession>